<dbReference type="Proteomes" id="UP000054600">
    <property type="component" value="Unassembled WGS sequence"/>
</dbReference>
<keyword evidence="1" id="KW-0732">Signal</keyword>
<feature type="signal peptide" evidence="1">
    <location>
        <begin position="1"/>
        <end position="19"/>
    </location>
</feature>
<proteinExistence type="predicted"/>
<evidence type="ECO:0000313" key="2">
    <source>
        <dbReference type="EMBL" id="KTD57544.1"/>
    </source>
</evidence>
<evidence type="ECO:0000256" key="1">
    <source>
        <dbReference type="SAM" id="SignalP"/>
    </source>
</evidence>
<evidence type="ECO:0000313" key="3">
    <source>
        <dbReference type="Proteomes" id="UP000054600"/>
    </source>
</evidence>
<dbReference type="EMBL" id="LNYW01000066">
    <property type="protein sequence ID" value="KTD57544.1"/>
    <property type="molecule type" value="Genomic_DNA"/>
</dbReference>
<keyword evidence="3" id="KW-1185">Reference proteome</keyword>
<protein>
    <submittedName>
        <fullName evidence="2">Uncharacterized protein</fullName>
    </submittedName>
</protein>
<organism evidence="2 3">
    <name type="scientific">Legionella shakespearei DSM 23087</name>
    <dbReference type="NCBI Taxonomy" id="1122169"/>
    <lineage>
        <taxon>Bacteria</taxon>
        <taxon>Pseudomonadati</taxon>
        <taxon>Pseudomonadota</taxon>
        <taxon>Gammaproteobacteria</taxon>
        <taxon>Legionellales</taxon>
        <taxon>Legionellaceae</taxon>
        <taxon>Legionella</taxon>
    </lineage>
</organism>
<comment type="caution">
    <text evidence="2">The sequence shown here is derived from an EMBL/GenBank/DDBJ whole genome shotgun (WGS) entry which is preliminary data.</text>
</comment>
<name>A0A0W0YKW9_9GAMM</name>
<dbReference type="PATRIC" id="fig|1122169.6.peg.2737"/>
<dbReference type="AlphaFoldDB" id="A0A0W0YKW9"/>
<accession>A0A0W0YKW9</accession>
<sequence length="173" mass="19714">MKKSIALVVVLGCSMSVFAKPSFIPDYNTVKKNQLLNKSVIEVDFSGKWIGRCDGDANSNSFTIQQTADSLSLIFDNEKLKFMFNGVSSNDRLNLDMVYQEKYIADWDGQSQSLKLKMMHWGHSYNSFELALSQLTLNLNNNRLFIQNTHHALFSGFEDFQSGKLNCVYERMG</sequence>
<feature type="chain" id="PRO_5006917798" evidence="1">
    <location>
        <begin position="20"/>
        <end position="173"/>
    </location>
</feature>
<gene>
    <name evidence="2" type="ORF">Lsha_2385</name>
</gene>
<reference evidence="2 3" key="1">
    <citation type="submission" date="2015-11" db="EMBL/GenBank/DDBJ databases">
        <title>Genomic analysis of 38 Legionella species identifies large and diverse effector repertoires.</title>
        <authorList>
            <person name="Burstein D."/>
            <person name="Amaro F."/>
            <person name="Zusman T."/>
            <person name="Lifshitz Z."/>
            <person name="Cohen O."/>
            <person name="Gilbert J.A."/>
            <person name="Pupko T."/>
            <person name="Shuman H.A."/>
            <person name="Segal G."/>
        </authorList>
    </citation>
    <scope>NUCLEOTIDE SEQUENCE [LARGE SCALE GENOMIC DNA]</scope>
    <source>
        <strain evidence="2 3">ATCC 49655</strain>
    </source>
</reference>